<gene>
    <name evidence="1" type="ORF">ABZV61_14515</name>
</gene>
<comment type="caution">
    <text evidence="1">The sequence shown here is derived from an EMBL/GenBank/DDBJ whole genome shotgun (WGS) entry which is preliminary data.</text>
</comment>
<protein>
    <submittedName>
        <fullName evidence="1">Uncharacterized protein</fullName>
    </submittedName>
</protein>
<organism evidence="1 2">
    <name type="scientific">Streptomyces sp. 900116325</name>
    <dbReference type="NCBI Taxonomy" id="3154295"/>
    <lineage>
        <taxon>Bacteria</taxon>
        <taxon>Bacillati</taxon>
        <taxon>Actinomycetota</taxon>
        <taxon>Actinomycetes</taxon>
        <taxon>Kitasatosporales</taxon>
        <taxon>Streptomycetaceae</taxon>
        <taxon>Streptomyces</taxon>
    </lineage>
</organism>
<accession>A0ABV2U815</accession>
<dbReference type="Proteomes" id="UP001550044">
    <property type="component" value="Unassembled WGS sequence"/>
</dbReference>
<evidence type="ECO:0000313" key="2">
    <source>
        <dbReference type="Proteomes" id="UP001550044"/>
    </source>
</evidence>
<name>A0ABV2U815_9ACTN</name>
<sequence>MPFITLGLEQFVQWKYGLMGTVGFTLLTLGLKTGSSNCAGAGALILALLLVPTDS</sequence>
<keyword evidence="2" id="KW-1185">Reference proteome</keyword>
<dbReference type="EMBL" id="JBEXIP010000009">
    <property type="protein sequence ID" value="MET8433982.1"/>
    <property type="molecule type" value="Genomic_DNA"/>
</dbReference>
<evidence type="ECO:0000313" key="1">
    <source>
        <dbReference type="EMBL" id="MET8433982.1"/>
    </source>
</evidence>
<reference evidence="1 2" key="1">
    <citation type="submission" date="2024-06" db="EMBL/GenBank/DDBJ databases">
        <title>The Natural Products Discovery Center: Release of the First 8490 Sequenced Strains for Exploring Actinobacteria Biosynthetic Diversity.</title>
        <authorList>
            <person name="Kalkreuter E."/>
            <person name="Kautsar S.A."/>
            <person name="Yang D."/>
            <person name="Bader C.D."/>
            <person name="Teijaro C.N."/>
            <person name="Fluegel L."/>
            <person name="Davis C.M."/>
            <person name="Simpson J.R."/>
            <person name="Lauterbach L."/>
            <person name="Steele A.D."/>
            <person name="Gui C."/>
            <person name="Meng S."/>
            <person name="Li G."/>
            <person name="Viehrig K."/>
            <person name="Ye F."/>
            <person name="Su P."/>
            <person name="Kiefer A.F."/>
            <person name="Nichols A."/>
            <person name="Cepeda A.J."/>
            <person name="Yan W."/>
            <person name="Fan B."/>
            <person name="Jiang Y."/>
            <person name="Adhikari A."/>
            <person name="Zheng C.-J."/>
            <person name="Schuster L."/>
            <person name="Cowan T.M."/>
            <person name="Smanski M.J."/>
            <person name="Chevrette M.G."/>
            <person name="De Carvalho L.P.S."/>
            <person name="Shen B."/>
        </authorList>
    </citation>
    <scope>NUCLEOTIDE SEQUENCE [LARGE SCALE GENOMIC DNA]</scope>
    <source>
        <strain evidence="1 2">NPDC005137</strain>
    </source>
</reference>
<dbReference type="RefSeq" id="WP_176902350.1">
    <property type="nucleotide sequence ID" value="NZ_JBEOSG010000013.1"/>
</dbReference>
<proteinExistence type="predicted"/>